<sequence length="277" mass="29852">MALMPPLAGTVIGGVSWRNLLLLLAWVLCYCTEFTTARWLTSRMSKRFLPPVAAYAAVTAVFGLALLVTTPGLLRWVPLYMVLAALTFLAAWRRVERSWWNNLVSIIAACTLCLIAYSLGSGPQSQATHSPGGYFGCPPNPAVNCFSEGLFPAQAFPPVGLVATLIFAYTEFGSVLYVKSLVRERKHLWCTVASVVWNLMLTIGAALVLPEVGFWPLFAALILVIRAAALPAIARERRIPIKQVGMVESIASLVVFLVTIGTAGPITAALQGVGLFS</sequence>
<name>A0ABD4AEB7_9BIFI</name>
<dbReference type="EMBL" id="JXBX01000009">
    <property type="protein sequence ID" value="KJY53580.1"/>
    <property type="molecule type" value="Genomic_DNA"/>
</dbReference>
<gene>
    <name evidence="2" type="ORF">JF68_09280</name>
</gene>
<protein>
    <recommendedName>
        <fullName evidence="4">YwiC-like protein</fullName>
    </recommendedName>
</protein>
<comment type="caution">
    <text evidence="2">The sequence shown here is derived from an EMBL/GenBank/DDBJ whole genome shotgun (WGS) entry which is preliminary data.</text>
</comment>
<feature type="transmembrane region" description="Helical" evidence="1">
    <location>
        <begin position="48"/>
        <end position="67"/>
    </location>
</feature>
<keyword evidence="1" id="KW-0812">Transmembrane</keyword>
<evidence type="ECO:0000313" key="3">
    <source>
        <dbReference type="Proteomes" id="UP000033652"/>
    </source>
</evidence>
<evidence type="ECO:0008006" key="4">
    <source>
        <dbReference type="Google" id="ProtNLM"/>
    </source>
</evidence>
<feature type="transmembrane region" description="Helical" evidence="1">
    <location>
        <begin position="73"/>
        <end position="92"/>
    </location>
</feature>
<dbReference type="Pfam" id="PF14256">
    <property type="entry name" value="YwiC"/>
    <property type="match status" value="1"/>
</dbReference>
<dbReference type="InterPro" id="IPR025576">
    <property type="entry name" value="YwiC"/>
</dbReference>
<feature type="transmembrane region" description="Helical" evidence="1">
    <location>
        <begin position="99"/>
        <end position="119"/>
    </location>
</feature>
<evidence type="ECO:0000256" key="1">
    <source>
        <dbReference type="SAM" id="Phobius"/>
    </source>
</evidence>
<evidence type="ECO:0000313" key="2">
    <source>
        <dbReference type="EMBL" id="KJY53580.1"/>
    </source>
</evidence>
<reference evidence="2 3" key="1">
    <citation type="submission" date="2014-12" db="EMBL/GenBank/DDBJ databases">
        <title>Comparative genomics of the lactic acid bacteria isolated from the honey bee gut.</title>
        <authorList>
            <person name="Ellegaard K.M."/>
            <person name="Tamarit D."/>
            <person name="Javelind E."/>
            <person name="Olofsson T."/>
            <person name="Andersson S.G."/>
            <person name="Vasquez A."/>
        </authorList>
    </citation>
    <scope>NUCLEOTIDE SEQUENCE [LARGE SCALE GENOMIC DNA]</scope>
    <source>
        <strain evidence="2 3">Bma6</strain>
    </source>
</reference>
<keyword evidence="1" id="KW-0472">Membrane</keyword>
<accession>A0ABD4AEB7</accession>
<dbReference type="Proteomes" id="UP000033652">
    <property type="component" value="Unassembled WGS sequence"/>
</dbReference>
<keyword evidence="1" id="KW-1133">Transmembrane helix</keyword>
<proteinExistence type="predicted"/>
<organism evidence="2 3">
    <name type="scientific">Bifidobacterium coryneforme</name>
    <dbReference type="NCBI Taxonomy" id="1687"/>
    <lineage>
        <taxon>Bacteria</taxon>
        <taxon>Bacillati</taxon>
        <taxon>Actinomycetota</taxon>
        <taxon>Actinomycetes</taxon>
        <taxon>Bifidobacteriales</taxon>
        <taxon>Bifidobacteriaceae</taxon>
        <taxon>Bifidobacterium</taxon>
    </lineage>
</organism>
<feature type="transmembrane region" description="Helical" evidence="1">
    <location>
        <begin position="188"/>
        <end position="208"/>
    </location>
</feature>
<feature type="transmembrane region" description="Helical" evidence="1">
    <location>
        <begin position="246"/>
        <end position="270"/>
    </location>
</feature>
<feature type="transmembrane region" description="Helical" evidence="1">
    <location>
        <begin position="214"/>
        <end position="234"/>
    </location>
</feature>
<feature type="transmembrane region" description="Helical" evidence="1">
    <location>
        <begin position="156"/>
        <end position="176"/>
    </location>
</feature>
<feature type="transmembrane region" description="Helical" evidence="1">
    <location>
        <begin position="20"/>
        <end position="41"/>
    </location>
</feature>
<dbReference type="AlphaFoldDB" id="A0ABD4AEB7"/>